<dbReference type="CDD" id="cd00130">
    <property type="entry name" value="PAS"/>
    <property type="match status" value="1"/>
</dbReference>
<name>A0A0G3G234_9GAMM</name>
<dbReference type="PATRIC" id="fig|106634.4.peg.1573"/>
<dbReference type="InterPro" id="IPR000673">
    <property type="entry name" value="Sig_transdc_resp-reg_Me-estase"/>
</dbReference>
<dbReference type="OrthoDB" id="9816309at2"/>
<dbReference type="RefSeq" id="WP_047251262.1">
    <property type="nucleotide sequence ID" value="NZ_CP011367.1"/>
</dbReference>
<feature type="active site" evidence="1">
    <location>
        <position position="21"/>
    </location>
</feature>
<dbReference type="SUPFAM" id="SSF53335">
    <property type="entry name" value="S-adenosyl-L-methionine-dependent methyltransferases"/>
    <property type="match status" value="1"/>
</dbReference>
<dbReference type="InterPro" id="IPR000014">
    <property type="entry name" value="PAS"/>
</dbReference>
<dbReference type="PANTHER" id="PTHR24422:SF27">
    <property type="entry name" value="PROTEIN-GLUTAMATE O-METHYLTRANSFERASE"/>
    <property type="match status" value="1"/>
</dbReference>
<dbReference type="Proteomes" id="UP000064201">
    <property type="component" value="Chromosome"/>
</dbReference>
<evidence type="ECO:0000256" key="2">
    <source>
        <dbReference type="SAM" id="MobiDB-lite"/>
    </source>
</evidence>
<evidence type="ECO:0000313" key="7">
    <source>
        <dbReference type="Proteomes" id="UP000064201"/>
    </source>
</evidence>
<dbReference type="InterPro" id="IPR035965">
    <property type="entry name" value="PAS-like_dom_sf"/>
</dbReference>
<keyword evidence="1" id="KW-0378">Hydrolase</keyword>
<dbReference type="Gene3D" id="3.40.50.150">
    <property type="entry name" value="Vaccinia Virus protein VP39"/>
    <property type="match status" value="1"/>
</dbReference>
<reference evidence="6 7" key="1">
    <citation type="submission" date="2015-04" db="EMBL/GenBank/DDBJ databases">
        <title>Complete Sequence for the Genome of the Thioalkalivibrio versutus D301.</title>
        <authorList>
            <person name="Mu T."/>
            <person name="Zhou J."/>
            <person name="Xu X."/>
        </authorList>
    </citation>
    <scope>NUCLEOTIDE SEQUENCE [LARGE SCALE GENOMIC DNA]</scope>
    <source>
        <strain evidence="6 7">D301</strain>
    </source>
</reference>
<dbReference type="PROSITE" id="PS50123">
    <property type="entry name" value="CHER"/>
    <property type="match status" value="1"/>
</dbReference>
<dbReference type="InterPro" id="IPR035909">
    <property type="entry name" value="CheB_C"/>
</dbReference>
<dbReference type="Pfam" id="PF01739">
    <property type="entry name" value="CheR"/>
    <property type="match status" value="1"/>
</dbReference>
<gene>
    <name evidence="6" type="ORF">TVD_07710</name>
</gene>
<feature type="domain" description="PAC" evidence="3">
    <location>
        <begin position="798"/>
        <end position="848"/>
    </location>
</feature>
<dbReference type="EMBL" id="CP011367">
    <property type="protein sequence ID" value="AKJ95250.1"/>
    <property type="molecule type" value="Genomic_DNA"/>
</dbReference>
<keyword evidence="1" id="KW-0145">Chemotaxis</keyword>
<dbReference type="PROSITE" id="PS50122">
    <property type="entry name" value="CHEB"/>
    <property type="match status" value="1"/>
</dbReference>
<dbReference type="InterPro" id="IPR022642">
    <property type="entry name" value="CheR_C"/>
</dbReference>
<dbReference type="KEGG" id="tvr:TVD_07710"/>
<feature type="compositionally biased region" description="Low complexity" evidence="2">
    <location>
        <begin position="677"/>
        <end position="697"/>
    </location>
</feature>
<evidence type="ECO:0000259" key="5">
    <source>
        <dbReference type="PROSITE" id="PS50123"/>
    </source>
</evidence>
<evidence type="ECO:0000259" key="4">
    <source>
        <dbReference type="PROSITE" id="PS50122"/>
    </source>
</evidence>
<dbReference type="InterPro" id="IPR029063">
    <property type="entry name" value="SAM-dependent_MTases_sf"/>
</dbReference>
<dbReference type="InterPro" id="IPR000780">
    <property type="entry name" value="CheR_MeTrfase"/>
</dbReference>
<dbReference type="CDD" id="cd16434">
    <property type="entry name" value="CheB-CheR_fusion"/>
    <property type="match status" value="1"/>
</dbReference>
<organism evidence="6 7">
    <name type="scientific">Thioalkalivibrio versutus</name>
    <dbReference type="NCBI Taxonomy" id="106634"/>
    <lineage>
        <taxon>Bacteria</taxon>
        <taxon>Pseudomonadati</taxon>
        <taxon>Pseudomonadota</taxon>
        <taxon>Gammaproteobacteria</taxon>
        <taxon>Chromatiales</taxon>
        <taxon>Ectothiorhodospiraceae</taxon>
        <taxon>Thioalkalivibrio</taxon>
    </lineage>
</organism>
<dbReference type="SUPFAM" id="SSF47757">
    <property type="entry name" value="Chemotaxis receptor methyltransferase CheR, N-terminal domain"/>
    <property type="match status" value="1"/>
</dbReference>
<dbReference type="AlphaFoldDB" id="A0A0G3G234"/>
<feature type="region of interest" description="Disordered" evidence="2">
    <location>
        <begin position="496"/>
        <end position="515"/>
    </location>
</feature>
<dbReference type="InterPro" id="IPR050903">
    <property type="entry name" value="Bact_Chemotaxis_MeTrfase"/>
</dbReference>
<protein>
    <submittedName>
        <fullName evidence="6">Chemotaxis protein CheB</fullName>
    </submittedName>
</protein>
<evidence type="ECO:0000313" key="6">
    <source>
        <dbReference type="EMBL" id="AKJ95250.1"/>
    </source>
</evidence>
<dbReference type="Gene3D" id="3.40.50.180">
    <property type="entry name" value="Methylesterase CheB, C-terminal domain"/>
    <property type="match status" value="1"/>
</dbReference>
<dbReference type="GO" id="GO:0000156">
    <property type="term" value="F:phosphorelay response regulator activity"/>
    <property type="evidence" value="ECO:0007669"/>
    <property type="project" value="InterPro"/>
</dbReference>
<dbReference type="GO" id="GO:0008757">
    <property type="term" value="F:S-adenosylmethionine-dependent methyltransferase activity"/>
    <property type="evidence" value="ECO:0007669"/>
    <property type="project" value="InterPro"/>
</dbReference>
<dbReference type="PROSITE" id="PS50113">
    <property type="entry name" value="PAC"/>
    <property type="match status" value="1"/>
</dbReference>
<dbReference type="SUPFAM" id="SSF55785">
    <property type="entry name" value="PYP-like sensor domain (PAS domain)"/>
    <property type="match status" value="1"/>
</dbReference>
<feature type="domain" description="CheR-type methyltransferase" evidence="5">
    <location>
        <begin position="214"/>
        <end position="485"/>
    </location>
</feature>
<evidence type="ECO:0000256" key="1">
    <source>
        <dbReference type="PROSITE-ProRule" id="PRU00050"/>
    </source>
</evidence>
<accession>A0A0G3G234</accession>
<dbReference type="SUPFAM" id="SSF52738">
    <property type="entry name" value="Methylesterase CheB, C-terminal domain"/>
    <property type="match status" value="1"/>
</dbReference>
<proteinExistence type="predicted"/>
<feature type="region of interest" description="Disordered" evidence="2">
    <location>
        <begin position="668"/>
        <end position="703"/>
    </location>
</feature>
<dbReference type="GO" id="GO:0006935">
    <property type="term" value="P:chemotaxis"/>
    <property type="evidence" value="ECO:0007669"/>
    <property type="project" value="UniProtKB-UniRule"/>
</dbReference>
<dbReference type="Pfam" id="PF03705">
    <property type="entry name" value="CheR_N"/>
    <property type="match status" value="1"/>
</dbReference>
<dbReference type="Gene3D" id="3.30.450.20">
    <property type="entry name" value="PAS domain"/>
    <property type="match status" value="1"/>
</dbReference>
<dbReference type="PRINTS" id="PR00996">
    <property type="entry name" value="CHERMTFRASE"/>
</dbReference>
<dbReference type="InterPro" id="IPR000700">
    <property type="entry name" value="PAS-assoc_C"/>
</dbReference>
<keyword evidence="7" id="KW-1185">Reference proteome</keyword>
<dbReference type="Pfam" id="PF13596">
    <property type="entry name" value="PAS_10"/>
    <property type="match status" value="1"/>
</dbReference>
<feature type="active site" evidence="1">
    <location>
        <position position="48"/>
    </location>
</feature>
<dbReference type="GO" id="GO:0005737">
    <property type="term" value="C:cytoplasm"/>
    <property type="evidence" value="ECO:0007669"/>
    <property type="project" value="InterPro"/>
</dbReference>
<dbReference type="GO" id="GO:0008984">
    <property type="term" value="F:protein-glutamate methylesterase activity"/>
    <property type="evidence" value="ECO:0007669"/>
    <property type="project" value="InterPro"/>
</dbReference>
<dbReference type="STRING" id="106634.TVD_07710"/>
<evidence type="ECO:0000259" key="3">
    <source>
        <dbReference type="PROSITE" id="PS50113"/>
    </source>
</evidence>
<feature type="active site" evidence="1">
    <location>
        <position position="140"/>
    </location>
</feature>
<dbReference type="PANTHER" id="PTHR24422">
    <property type="entry name" value="CHEMOTAXIS PROTEIN METHYLTRANSFERASE"/>
    <property type="match status" value="1"/>
</dbReference>
<feature type="compositionally biased region" description="Polar residues" evidence="2">
    <location>
        <begin position="506"/>
        <end position="515"/>
    </location>
</feature>
<dbReference type="SMART" id="SM00138">
    <property type="entry name" value="MeTrc"/>
    <property type="match status" value="1"/>
</dbReference>
<feature type="domain" description="CheB-type methylesterase" evidence="4">
    <location>
        <begin position="10"/>
        <end position="198"/>
    </location>
</feature>
<dbReference type="InterPro" id="IPR022641">
    <property type="entry name" value="CheR_N"/>
</dbReference>
<sequence>MGNRSPVDAPEAVRIIGIGASAGGLVALEEFLHRIPPDRGIACVVVQHLDPTQKGLLPELLQRVTAMPVRAAEQGMRIEPGHVYVIPPNTELTVVGTTLHLGAPAEPRGMRLPVNILFSSLAGGQGERAIGVVLSGMGSDGTAGLEAIKAVGGLTAVQDPESAQFDSMPRSAINAGCADIVATPSELPERILAVVREASAVSGEALPSAISTPLERIVAALQQRIRHDFSLYKPSTLQRRTERRMAIHGIASLEEYAAFLEHNAQEAELLFKELLIGVTSFFRDPAAWEYLADTVLPELLERQKGAEKLRAWVIGCSTGEEAYSLAMVFTEVMERSQPPPAVTLQIFASDLSPDGIATARRGRYPLAIADDVSPERLARFFTAHEHHYQVIPGIRDMVLFSQHDVILDPPFTKLDLIACRNLLIYFGPVLQRKLLPLFHYSLRPGGVLFLGTSETVGQFNHLFTPIESRLRFYQRQDHTYMGGRDFLLHAFPPLSGPSKERPVSPSEVSSQPTDALQTEADQVLLQVYAPAAVVLNADGDIVYVSGHTGKYLEPAAGKANWNIFAMAREGLGGPLAGALKKAAKADRPVHLHSLEVPTHAGVQRVDVTVHAFHDASPLRGMTMIVFRDLAPSTAGRGGRRNKGKGAMPAAHAAELQQYRAEIEALREEARTAREESQAATEELQSANEELQSSNEELNSSKEEMQSMNEELQTINAELQAKLDDLALAQSDMQNVLNSIDIAILFLDQNLDVRRYTDQAARVFRLRESDVGRPLSDLTTSLEYPELHDDARDTLRTLAVSEKQITTDDGRWFTVRIMPYRRVDNVIDGVVITMVDITETKRLEAGLRD</sequence>
<dbReference type="Pfam" id="PF01339">
    <property type="entry name" value="CheB_methylest"/>
    <property type="match status" value="1"/>
</dbReference>